<evidence type="ECO:0000313" key="7">
    <source>
        <dbReference type="EMBL" id="CAH0539837.1"/>
    </source>
</evidence>
<name>A0ABM9A4S2_9VIBR</name>
<feature type="transmembrane region" description="Helical" evidence="6">
    <location>
        <begin position="40"/>
        <end position="61"/>
    </location>
</feature>
<reference evidence="7" key="1">
    <citation type="submission" date="2021-11" db="EMBL/GenBank/DDBJ databases">
        <authorList>
            <person name="Rodrigo-Torres L."/>
            <person name="Arahal R. D."/>
            <person name="Lucena T."/>
        </authorList>
    </citation>
    <scope>NUCLEOTIDE SEQUENCE</scope>
    <source>
        <strain evidence="7">CECT 7928</strain>
    </source>
</reference>
<evidence type="ECO:0000256" key="4">
    <source>
        <dbReference type="ARBA" id="ARBA00022989"/>
    </source>
</evidence>
<evidence type="ECO:0000256" key="6">
    <source>
        <dbReference type="SAM" id="Phobius"/>
    </source>
</evidence>
<gene>
    <name evidence="7" type="primary">leuE</name>
    <name evidence="7" type="ORF">VMF7928_02483</name>
</gene>
<dbReference type="PANTHER" id="PTHR30086">
    <property type="entry name" value="ARGININE EXPORTER PROTEIN ARGO"/>
    <property type="match status" value="1"/>
</dbReference>
<sequence length="200" mass="22161">MGSIQYLSLFIFMVVSTITPGPNVVMVTASGANFGIKRTLPHLIGISVGVYIVMGLESLGINQLFNAYPSIPLFIKIAGSVYLTYLGILLFSKGKPNTQSKSERPLYLRESVLLQFLNPKGWILTLTVLSGYTLPGELYWPSTFVVISIYAWTCLFTTGFWMVLGSQIGRILRDEKHWKVFNSTMGALTIGCAVMLWTGF</sequence>
<keyword evidence="5 6" id="KW-0472">Membrane</keyword>
<keyword evidence="4 6" id="KW-1133">Transmembrane helix</keyword>
<feature type="transmembrane region" description="Helical" evidence="6">
    <location>
        <begin position="73"/>
        <end position="91"/>
    </location>
</feature>
<dbReference type="PANTHER" id="PTHR30086:SF20">
    <property type="entry name" value="ARGININE EXPORTER PROTEIN ARGO-RELATED"/>
    <property type="match status" value="1"/>
</dbReference>
<evidence type="ECO:0000313" key="8">
    <source>
        <dbReference type="Proteomes" id="UP000838748"/>
    </source>
</evidence>
<dbReference type="RefSeq" id="WP_237361915.1">
    <property type="nucleotide sequence ID" value="NZ_CAKLDM010000002.1"/>
</dbReference>
<dbReference type="Proteomes" id="UP000838748">
    <property type="component" value="Unassembled WGS sequence"/>
</dbReference>
<feature type="transmembrane region" description="Helical" evidence="6">
    <location>
        <begin position="180"/>
        <end position="199"/>
    </location>
</feature>
<feature type="transmembrane region" description="Helical" evidence="6">
    <location>
        <begin position="138"/>
        <end position="164"/>
    </location>
</feature>
<evidence type="ECO:0000256" key="1">
    <source>
        <dbReference type="ARBA" id="ARBA00004651"/>
    </source>
</evidence>
<comment type="caution">
    <text evidence="7">The sequence shown here is derived from an EMBL/GenBank/DDBJ whole genome shotgun (WGS) entry which is preliminary data.</text>
</comment>
<keyword evidence="3 6" id="KW-0812">Transmembrane</keyword>
<comment type="subcellular location">
    <subcellularLocation>
        <location evidence="1">Cell membrane</location>
        <topology evidence="1">Multi-pass membrane protein</topology>
    </subcellularLocation>
</comment>
<feature type="transmembrane region" description="Helical" evidence="6">
    <location>
        <begin position="6"/>
        <end position="28"/>
    </location>
</feature>
<evidence type="ECO:0000256" key="2">
    <source>
        <dbReference type="ARBA" id="ARBA00022475"/>
    </source>
</evidence>
<dbReference type="EMBL" id="CAKLDM010000002">
    <property type="protein sequence ID" value="CAH0539837.1"/>
    <property type="molecule type" value="Genomic_DNA"/>
</dbReference>
<protein>
    <submittedName>
        <fullName evidence="7">Leucine efflux protein</fullName>
    </submittedName>
</protein>
<proteinExistence type="predicted"/>
<dbReference type="Pfam" id="PF01810">
    <property type="entry name" value="LysE"/>
    <property type="match status" value="1"/>
</dbReference>
<evidence type="ECO:0000256" key="3">
    <source>
        <dbReference type="ARBA" id="ARBA00022692"/>
    </source>
</evidence>
<dbReference type="InterPro" id="IPR001123">
    <property type="entry name" value="LeuE-type"/>
</dbReference>
<organism evidence="7 8">
    <name type="scientific">Vibrio marisflavi CECT 7928</name>
    <dbReference type="NCBI Taxonomy" id="634439"/>
    <lineage>
        <taxon>Bacteria</taxon>
        <taxon>Pseudomonadati</taxon>
        <taxon>Pseudomonadota</taxon>
        <taxon>Gammaproteobacteria</taxon>
        <taxon>Vibrionales</taxon>
        <taxon>Vibrionaceae</taxon>
        <taxon>Vibrio</taxon>
    </lineage>
</organism>
<accession>A0ABM9A4S2</accession>
<evidence type="ECO:0000256" key="5">
    <source>
        <dbReference type="ARBA" id="ARBA00023136"/>
    </source>
</evidence>
<keyword evidence="8" id="KW-1185">Reference proteome</keyword>
<keyword evidence="2" id="KW-1003">Cell membrane</keyword>